<name>A0A7J3Y0D1_9CREN</name>
<proteinExistence type="predicted"/>
<comment type="caution">
    <text evidence="1">The sequence shown here is derived from an EMBL/GenBank/DDBJ whole genome shotgun (WGS) entry which is preliminary data.</text>
</comment>
<accession>A0A7J3Y0D1</accession>
<dbReference type="AlphaFoldDB" id="A0A7J3Y0D1"/>
<sequence>MTPRDAVANILVRLSKPPFIEDLVKHVIEGSELEVQSLNSTPYARVELIKVLVAGSLQELDEALRSVMGREVEEIEEYMPETYRRIADFLRLLLELEGLPAELERGGTASGVFQECVGKALPCVLRAYFNRLAGLMAATGEQPGLPLSIVALALYGMYLRYSLGLGKIGLERMGLETGFEDIPRALGGEGSIYYYSSVAKLAEKSGAWADNPFAYIAEEARVVTEASKIALYYRGGLLNILTHFFIVRFYEAKLLRILVSRRILNVG</sequence>
<reference evidence="1" key="1">
    <citation type="journal article" date="2020" name="mSystems">
        <title>Genome- and Community-Level Interaction Insights into Carbon Utilization and Element Cycling Functions of Hydrothermarchaeota in Hydrothermal Sediment.</title>
        <authorList>
            <person name="Zhou Z."/>
            <person name="Liu Y."/>
            <person name="Xu W."/>
            <person name="Pan J."/>
            <person name="Luo Z.H."/>
            <person name="Li M."/>
        </authorList>
    </citation>
    <scope>NUCLEOTIDE SEQUENCE [LARGE SCALE GENOMIC DNA]</scope>
    <source>
        <strain evidence="1">SpSt-110</strain>
    </source>
</reference>
<organism evidence="1">
    <name type="scientific">Thermogladius calderae</name>
    <dbReference type="NCBI Taxonomy" id="1200300"/>
    <lineage>
        <taxon>Archaea</taxon>
        <taxon>Thermoproteota</taxon>
        <taxon>Thermoprotei</taxon>
        <taxon>Desulfurococcales</taxon>
        <taxon>Desulfurococcaceae</taxon>
        <taxon>Thermogladius</taxon>
    </lineage>
</organism>
<dbReference type="EMBL" id="DRYK01000082">
    <property type="protein sequence ID" value="HHP68386.1"/>
    <property type="molecule type" value="Genomic_DNA"/>
</dbReference>
<evidence type="ECO:0000313" key="1">
    <source>
        <dbReference type="EMBL" id="HHP68386.1"/>
    </source>
</evidence>
<protein>
    <submittedName>
        <fullName evidence="1">Uncharacterized protein</fullName>
    </submittedName>
</protein>
<gene>
    <name evidence="1" type="ORF">ENM60_06380</name>
</gene>